<organism evidence="2 4">
    <name type="scientific">Candidatus Iainarchaeum sp</name>
    <dbReference type="NCBI Taxonomy" id="3101447"/>
    <lineage>
        <taxon>Archaea</taxon>
        <taxon>Candidatus Iainarchaeota</taxon>
        <taxon>Candidatus Iainarchaeia</taxon>
        <taxon>Candidatus Iainarchaeales</taxon>
        <taxon>Candidatus Iainarchaeaceae</taxon>
        <taxon>Candidatus Iainarchaeum</taxon>
    </lineage>
</organism>
<comment type="similarity">
    <text evidence="1">Belongs to the GatC family.</text>
</comment>
<dbReference type="Gene3D" id="1.10.20.60">
    <property type="entry name" value="Glu-tRNAGln amidotransferase C subunit, N-terminal domain"/>
    <property type="match status" value="1"/>
</dbReference>
<reference evidence="2" key="1">
    <citation type="journal article" date="2020" name="bioRxiv">
        <title>A rank-normalized archaeal taxonomy based on genome phylogeny resolves widespread incomplete and uneven classifications.</title>
        <authorList>
            <person name="Rinke C."/>
            <person name="Chuvochina M."/>
            <person name="Mussig A.J."/>
            <person name="Chaumeil P.-A."/>
            <person name="Waite D.W."/>
            <person name="Whitman W.B."/>
            <person name="Parks D.H."/>
            <person name="Hugenholtz P."/>
        </authorList>
    </citation>
    <scope>NUCLEOTIDE SEQUENCE</scope>
    <source>
        <strain evidence="2">UBA10011</strain>
    </source>
</reference>
<comment type="function">
    <text evidence="1">Allows the formation of correctly charged Asn-tRNA(Asn) or Gln-tRNA(Gln) through the transamidation of misacylated Asp-tRNA(Asn) or Glu-tRNA(Gln) in organisms which lack either or both of asparaginyl-tRNA or glutaminyl-tRNA synthetases. The reaction takes place in the presence of glutamine and ATP through an activated phospho-Asp-tRNA(Asn) or phospho-Glu-tRNA(Gln).</text>
</comment>
<name>A0A7J4IVI3_9ARCH</name>
<gene>
    <name evidence="1 2" type="primary">gatC</name>
    <name evidence="2" type="ORF">HA237_02690</name>
    <name evidence="3" type="ORF">J4224_04965</name>
</gene>
<dbReference type="GO" id="GO:0006450">
    <property type="term" value="P:regulation of translational fidelity"/>
    <property type="evidence" value="ECO:0007669"/>
    <property type="project" value="InterPro"/>
</dbReference>
<evidence type="ECO:0000313" key="3">
    <source>
        <dbReference type="EMBL" id="MBS3059743.1"/>
    </source>
</evidence>
<dbReference type="Proteomes" id="UP000577419">
    <property type="component" value="Unassembled WGS sequence"/>
</dbReference>
<dbReference type="PANTHER" id="PTHR15004:SF0">
    <property type="entry name" value="GLUTAMYL-TRNA(GLN) AMIDOTRANSFERASE SUBUNIT C, MITOCHONDRIAL"/>
    <property type="match status" value="1"/>
</dbReference>
<reference evidence="3" key="3">
    <citation type="submission" date="2021-05" db="EMBL/GenBank/DDBJ databases">
        <title>Protein family content uncovers lineage relationships and bacterial pathway maintenance mechanisms in DPANN archaea.</title>
        <authorList>
            <person name="Castelle C.J."/>
            <person name="Meheust R."/>
            <person name="Jaffe A.L."/>
            <person name="Seitz K."/>
            <person name="Gong X."/>
            <person name="Baker B.J."/>
            <person name="Banfield J.F."/>
        </authorList>
    </citation>
    <scope>NUCLEOTIDE SEQUENCE</scope>
    <source>
        <strain evidence="3">RIFCSPHIGHO2_01_FULL_GW2011_AR10_43_9</strain>
    </source>
</reference>
<dbReference type="GO" id="GO:0016740">
    <property type="term" value="F:transferase activity"/>
    <property type="evidence" value="ECO:0007669"/>
    <property type="project" value="UniProtKB-KW"/>
</dbReference>
<dbReference type="GO" id="GO:0070681">
    <property type="term" value="P:glutaminyl-tRNAGln biosynthesis via transamidation"/>
    <property type="evidence" value="ECO:0007669"/>
    <property type="project" value="TreeGrafter"/>
</dbReference>
<comment type="caution">
    <text evidence="2">The sequence shown here is derived from an EMBL/GenBank/DDBJ whole genome shotgun (WGS) entry which is preliminary data.</text>
</comment>
<evidence type="ECO:0000313" key="2">
    <source>
        <dbReference type="EMBL" id="HIH08255.1"/>
    </source>
</evidence>
<dbReference type="SUPFAM" id="SSF141000">
    <property type="entry name" value="Glu-tRNAGln amidotransferase C subunit"/>
    <property type="match status" value="1"/>
</dbReference>
<dbReference type="InterPro" id="IPR036113">
    <property type="entry name" value="Asp/Glu-ADT_sf_sub_c"/>
</dbReference>
<dbReference type="GO" id="GO:0006412">
    <property type="term" value="P:translation"/>
    <property type="evidence" value="ECO:0007669"/>
    <property type="project" value="UniProtKB-UniRule"/>
</dbReference>
<keyword evidence="1" id="KW-0436">Ligase</keyword>
<dbReference type="NCBIfam" id="TIGR00135">
    <property type="entry name" value="gatC"/>
    <property type="match status" value="1"/>
</dbReference>
<keyword evidence="1" id="KW-0067">ATP-binding</keyword>
<dbReference type="Pfam" id="PF02686">
    <property type="entry name" value="GatC"/>
    <property type="match status" value="1"/>
</dbReference>
<keyword evidence="1" id="KW-0547">Nucleotide-binding</keyword>
<dbReference type="HAMAP" id="MF_00122">
    <property type="entry name" value="GatC"/>
    <property type="match status" value="1"/>
</dbReference>
<accession>A0A7J4IVI3</accession>
<evidence type="ECO:0000256" key="1">
    <source>
        <dbReference type="HAMAP-Rule" id="MF_00122"/>
    </source>
</evidence>
<dbReference type="GO" id="GO:0005524">
    <property type="term" value="F:ATP binding"/>
    <property type="evidence" value="ECO:0007669"/>
    <property type="project" value="UniProtKB-KW"/>
</dbReference>
<dbReference type="Proteomes" id="UP000683213">
    <property type="component" value="Unassembled WGS sequence"/>
</dbReference>
<dbReference type="EC" id="6.3.5.-" evidence="1"/>
<dbReference type="EMBL" id="DUFG01000015">
    <property type="protein sequence ID" value="HIH08255.1"/>
    <property type="molecule type" value="Genomic_DNA"/>
</dbReference>
<dbReference type="AlphaFoldDB" id="A0A7J4IVI3"/>
<dbReference type="PANTHER" id="PTHR15004">
    <property type="entry name" value="GLUTAMYL-TRNA(GLN) AMIDOTRANSFERASE SUBUNIT C, MITOCHONDRIAL"/>
    <property type="match status" value="1"/>
</dbReference>
<dbReference type="InterPro" id="IPR003837">
    <property type="entry name" value="GatC"/>
</dbReference>
<sequence length="98" mass="11274">MANARVNAETLKRVARNARLNLSDDEVREFLPQLNEVLEKFSVLGKMKVEKVKPSFQPVELSNVLREDNALECLTQEEALSNTKHKKYGYFRGPKIIQ</sequence>
<keyword evidence="1" id="KW-0648">Protein biosynthesis</keyword>
<dbReference type="EMBL" id="JAGVWF010000074">
    <property type="protein sequence ID" value="MBS3059743.1"/>
    <property type="molecule type" value="Genomic_DNA"/>
</dbReference>
<evidence type="ECO:0000313" key="4">
    <source>
        <dbReference type="Proteomes" id="UP000577419"/>
    </source>
</evidence>
<proteinExistence type="inferred from homology"/>
<dbReference type="GO" id="GO:0050567">
    <property type="term" value="F:glutaminyl-tRNA synthase (glutamine-hydrolyzing) activity"/>
    <property type="evidence" value="ECO:0007669"/>
    <property type="project" value="UniProtKB-UniRule"/>
</dbReference>
<reference evidence="3" key="2">
    <citation type="submission" date="2021-03" db="EMBL/GenBank/DDBJ databases">
        <authorList>
            <person name="Jaffe A."/>
        </authorList>
    </citation>
    <scope>NUCLEOTIDE SEQUENCE</scope>
    <source>
        <strain evidence="3">RIFCSPHIGHO2_01_FULL_GW2011_AR10_43_9</strain>
    </source>
</reference>
<comment type="catalytic activity">
    <reaction evidence="1">
        <text>L-glutamyl-tRNA(Gln) + L-glutamine + ATP + H2O = L-glutaminyl-tRNA(Gln) + L-glutamate + ADP + phosphate + H(+)</text>
        <dbReference type="Rhea" id="RHEA:17521"/>
        <dbReference type="Rhea" id="RHEA-COMP:9681"/>
        <dbReference type="Rhea" id="RHEA-COMP:9684"/>
        <dbReference type="ChEBI" id="CHEBI:15377"/>
        <dbReference type="ChEBI" id="CHEBI:15378"/>
        <dbReference type="ChEBI" id="CHEBI:29985"/>
        <dbReference type="ChEBI" id="CHEBI:30616"/>
        <dbReference type="ChEBI" id="CHEBI:43474"/>
        <dbReference type="ChEBI" id="CHEBI:58359"/>
        <dbReference type="ChEBI" id="CHEBI:78520"/>
        <dbReference type="ChEBI" id="CHEBI:78521"/>
        <dbReference type="ChEBI" id="CHEBI:456216"/>
    </reaction>
</comment>
<comment type="catalytic activity">
    <reaction evidence="1">
        <text>L-aspartyl-tRNA(Asn) + L-glutamine + ATP + H2O = L-asparaginyl-tRNA(Asn) + L-glutamate + ADP + phosphate + 2 H(+)</text>
        <dbReference type="Rhea" id="RHEA:14513"/>
        <dbReference type="Rhea" id="RHEA-COMP:9674"/>
        <dbReference type="Rhea" id="RHEA-COMP:9677"/>
        <dbReference type="ChEBI" id="CHEBI:15377"/>
        <dbReference type="ChEBI" id="CHEBI:15378"/>
        <dbReference type="ChEBI" id="CHEBI:29985"/>
        <dbReference type="ChEBI" id="CHEBI:30616"/>
        <dbReference type="ChEBI" id="CHEBI:43474"/>
        <dbReference type="ChEBI" id="CHEBI:58359"/>
        <dbReference type="ChEBI" id="CHEBI:78515"/>
        <dbReference type="ChEBI" id="CHEBI:78516"/>
        <dbReference type="ChEBI" id="CHEBI:456216"/>
    </reaction>
</comment>
<keyword evidence="2" id="KW-0808">Transferase</keyword>
<comment type="subunit">
    <text evidence="1">Heterotrimer of A, B and C subunits.</text>
</comment>
<protein>
    <recommendedName>
        <fullName evidence="1">Aspartyl/glutamyl-tRNA(Asn/Gln) amidotransferase subunit C</fullName>
        <shortName evidence="1">Asp/Glu-ADT subunit C</shortName>
        <ecNumber evidence="1">6.3.5.-</ecNumber>
    </recommendedName>
</protein>